<keyword evidence="6 9" id="KW-0675">Receptor</keyword>
<keyword evidence="7" id="KW-0732">Signal</keyword>
<comment type="similarity">
    <text evidence="6">Belongs to the insect chemoreceptor superfamily. Gustatory receptor (GR) family.</text>
</comment>
<sequence>MRARRLCGLVLRCWLGLVIVLGQSCHFYSSARKSLRHSRILQIYSCLMTAIALVLYFPYMEYSRAYFAKGTFRRQSFVIQVSQASMVIQLLALIIQTIQRLMHERQVCQVYNELTQILHQDLGQRDRSRFYYVVFFGKLHNYLHNFNFTLSILMIVDKRTVGVWDVLANVYFVYSSLALRAALFAYVLLLLEFGEALRLNSQQEQDSYDRLMAQLRRQERLLALERQVHEIFAWLVASTLVFQMFITMCTAYLGYAFLTQRPNHVGLYMWNLKIVFITIFLVVNMLDNLLLQIVCEHLLGEGNRACGGPQVCDQDAKAAQRQWELSLLRRAIRAASKHYKVLGLFRMDMRCAFALLSSSLTYGIIIIQMGYVHS</sequence>
<evidence type="ECO:0000256" key="2">
    <source>
        <dbReference type="ARBA" id="ARBA00022475"/>
    </source>
</evidence>
<evidence type="ECO:0000256" key="5">
    <source>
        <dbReference type="ARBA" id="ARBA00023136"/>
    </source>
</evidence>
<keyword evidence="3 6" id="KW-0812">Transmembrane</keyword>
<comment type="function">
    <text evidence="6">Gustatory receptor which mediates acceptance or avoidance behavior, depending on its substrates.</text>
</comment>
<organism evidence="8 9">
    <name type="scientific">Drosophila kikkawai</name>
    <name type="common">Fruit fly</name>
    <dbReference type="NCBI Taxonomy" id="30033"/>
    <lineage>
        <taxon>Eukaryota</taxon>
        <taxon>Metazoa</taxon>
        <taxon>Ecdysozoa</taxon>
        <taxon>Arthropoda</taxon>
        <taxon>Hexapoda</taxon>
        <taxon>Insecta</taxon>
        <taxon>Pterygota</taxon>
        <taxon>Neoptera</taxon>
        <taxon>Endopterygota</taxon>
        <taxon>Diptera</taxon>
        <taxon>Brachycera</taxon>
        <taxon>Muscomorpha</taxon>
        <taxon>Ephydroidea</taxon>
        <taxon>Drosophilidae</taxon>
        <taxon>Drosophila</taxon>
        <taxon>Sophophora</taxon>
    </lineage>
</organism>
<dbReference type="AlphaFoldDB" id="A0A6P4HYM9"/>
<dbReference type="OrthoDB" id="7863234at2759"/>
<evidence type="ECO:0000256" key="4">
    <source>
        <dbReference type="ARBA" id="ARBA00022989"/>
    </source>
</evidence>
<feature type="chain" id="PRO_5028056861" description="Gustatory receptor" evidence="7">
    <location>
        <begin position="23"/>
        <end position="374"/>
    </location>
</feature>
<gene>
    <name evidence="9" type="primary">Gr10b</name>
</gene>
<dbReference type="GO" id="GO:0005886">
    <property type="term" value="C:plasma membrane"/>
    <property type="evidence" value="ECO:0007669"/>
    <property type="project" value="UniProtKB-SubCell"/>
</dbReference>
<dbReference type="GO" id="GO:0050909">
    <property type="term" value="P:sensory perception of taste"/>
    <property type="evidence" value="ECO:0007669"/>
    <property type="project" value="InterPro"/>
</dbReference>
<keyword evidence="8" id="KW-1185">Reference proteome</keyword>
<keyword evidence="2 6" id="KW-1003">Cell membrane</keyword>
<comment type="subcellular location">
    <subcellularLocation>
        <location evidence="1 6">Cell membrane</location>
        <topology evidence="1 6">Multi-pass membrane protein</topology>
    </subcellularLocation>
</comment>
<accession>A0A6P4HYM9</accession>
<keyword evidence="6" id="KW-0807">Transducer</keyword>
<evidence type="ECO:0000256" key="6">
    <source>
        <dbReference type="RuleBase" id="RU363108"/>
    </source>
</evidence>
<dbReference type="GO" id="GO:0007165">
    <property type="term" value="P:signal transduction"/>
    <property type="evidence" value="ECO:0007669"/>
    <property type="project" value="UniProtKB-KW"/>
</dbReference>
<reference evidence="9" key="1">
    <citation type="submission" date="2025-08" db="UniProtKB">
        <authorList>
            <consortium name="RefSeq"/>
        </authorList>
    </citation>
    <scope>IDENTIFICATION</scope>
    <source>
        <strain evidence="9">14028-0561.14</strain>
        <tissue evidence="9">Whole fly</tissue>
    </source>
</reference>
<feature type="transmembrane region" description="Helical" evidence="6">
    <location>
        <begin position="231"/>
        <end position="255"/>
    </location>
</feature>
<dbReference type="RefSeq" id="XP_017021522.1">
    <property type="nucleotide sequence ID" value="XM_017166033.1"/>
</dbReference>
<dbReference type="InterPro" id="IPR013604">
    <property type="entry name" value="7TM_chemorcpt"/>
</dbReference>
<feature type="transmembrane region" description="Helical" evidence="6">
    <location>
        <begin position="171"/>
        <end position="191"/>
    </location>
</feature>
<evidence type="ECO:0000313" key="8">
    <source>
        <dbReference type="Proteomes" id="UP001652661"/>
    </source>
</evidence>
<dbReference type="Pfam" id="PF08395">
    <property type="entry name" value="7tm_7"/>
    <property type="match status" value="1"/>
</dbReference>
<evidence type="ECO:0000313" key="9">
    <source>
        <dbReference type="RefSeq" id="XP_017021522.1"/>
    </source>
</evidence>
<proteinExistence type="inferred from homology"/>
<keyword evidence="4 6" id="KW-1133">Transmembrane helix</keyword>
<keyword evidence="5 6" id="KW-0472">Membrane</keyword>
<comment type="caution">
    <text evidence="6">Lacks conserved residue(s) required for the propagation of feature annotation.</text>
</comment>
<evidence type="ECO:0000256" key="1">
    <source>
        <dbReference type="ARBA" id="ARBA00004651"/>
    </source>
</evidence>
<evidence type="ECO:0000256" key="7">
    <source>
        <dbReference type="SAM" id="SignalP"/>
    </source>
</evidence>
<feature type="transmembrane region" description="Helical" evidence="6">
    <location>
        <begin position="77"/>
        <end position="95"/>
    </location>
</feature>
<name>A0A6P4HYM9_DROKI</name>
<feature type="signal peptide" evidence="7">
    <location>
        <begin position="1"/>
        <end position="22"/>
    </location>
</feature>
<dbReference type="OMA" id="QWEMSVL"/>
<feature type="transmembrane region" description="Helical" evidence="6">
    <location>
        <begin position="352"/>
        <end position="371"/>
    </location>
</feature>
<protein>
    <recommendedName>
        <fullName evidence="6">Gustatory receptor</fullName>
    </recommendedName>
</protein>
<feature type="transmembrane region" description="Helical" evidence="6">
    <location>
        <begin position="267"/>
        <end position="286"/>
    </location>
</feature>
<dbReference type="PROSITE" id="PS51257">
    <property type="entry name" value="PROKAR_LIPOPROTEIN"/>
    <property type="match status" value="1"/>
</dbReference>
<evidence type="ECO:0000256" key="3">
    <source>
        <dbReference type="ARBA" id="ARBA00022692"/>
    </source>
</evidence>
<feature type="transmembrane region" description="Helical" evidence="6">
    <location>
        <begin position="38"/>
        <end position="57"/>
    </location>
</feature>
<dbReference type="Proteomes" id="UP001652661">
    <property type="component" value="Chromosome X"/>
</dbReference>